<sequence length="99" mass="10975">DYRFMPEPNLPPLRVVNDGETSADLSLVNVNELKTQLPELPAETRRKLGEQFCLPANNVTSSSFGEMVDLLQNGTVNLMTVRKILDELLNGNPHSPSKV</sequence>
<gene>
    <name evidence="1" type="ORF">TPAB3V08_LOCUS14539</name>
</gene>
<dbReference type="InterPro" id="IPR017959">
    <property type="entry name" value="Asn/Gln-tRNA_amidoTrfase_suB/E"/>
</dbReference>
<protein>
    <submittedName>
        <fullName evidence="1">Uncharacterized protein</fullName>
    </submittedName>
</protein>
<name>A0ABN7PIJ1_TIMPD</name>
<organism evidence="1 2">
    <name type="scientific">Timema podura</name>
    <name type="common">Walking stick</name>
    <dbReference type="NCBI Taxonomy" id="61482"/>
    <lineage>
        <taxon>Eukaryota</taxon>
        <taxon>Metazoa</taxon>
        <taxon>Ecdysozoa</taxon>
        <taxon>Arthropoda</taxon>
        <taxon>Hexapoda</taxon>
        <taxon>Insecta</taxon>
        <taxon>Pterygota</taxon>
        <taxon>Neoptera</taxon>
        <taxon>Polyneoptera</taxon>
        <taxon>Phasmatodea</taxon>
        <taxon>Timematodea</taxon>
        <taxon>Timematoidea</taxon>
        <taxon>Timematidae</taxon>
        <taxon>Timema</taxon>
    </lineage>
</organism>
<reference evidence="1" key="1">
    <citation type="submission" date="2021-03" db="EMBL/GenBank/DDBJ databases">
        <authorList>
            <person name="Tran Van P."/>
        </authorList>
    </citation>
    <scope>NUCLEOTIDE SEQUENCE</scope>
</reference>
<keyword evidence="2" id="KW-1185">Reference proteome</keyword>
<comment type="caution">
    <text evidence="1">The sequence shown here is derived from an EMBL/GenBank/DDBJ whole genome shotgun (WGS) entry which is preliminary data.</text>
</comment>
<dbReference type="Proteomes" id="UP001153148">
    <property type="component" value="Unassembled WGS sequence"/>
</dbReference>
<evidence type="ECO:0000313" key="1">
    <source>
        <dbReference type="EMBL" id="CAG2067596.1"/>
    </source>
</evidence>
<accession>A0ABN7PIJ1</accession>
<proteinExistence type="predicted"/>
<evidence type="ECO:0000313" key="2">
    <source>
        <dbReference type="Proteomes" id="UP001153148"/>
    </source>
</evidence>
<dbReference type="PANTHER" id="PTHR11659:SF0">
    <property type="entry name" value="GLUTAMYL-TRNA(GLN) AMIDOTRANSFERASE SUBUNIT B, MITOCHONDRIAL"/>
    <property type="match status" value="1"/>
</dbReference>
<dbReference type="EMBL" id="CAJPIN010071741">
    <property type="protein sequence ID" value="CAG2067596.1"/>
    <property type="molecule type" value="Genomic_DNA"/>
</dbReference>
<feature type="non-terminal residue" evidence="1">
    <location>
        <position position="1"/>
    </location>
</feature>
<dbReference type="PANTHER" id="PTHR11659">
    <property type="entry name" value="GLUTAMYL-TRNA GLN AMIDOTRANSFERASE SUBUNIT B MITOCHONDRIAL AND PROKARYOTIC PET112-RELATED"/>
    <property type="match status" value="1"/>
</dbReference>
<feature type="non-terminal residue" evidence="1">
    <location>
        <position position="99"/>
    </location>
</feature>